<evidence type="ECO:0000313" key="14">
    <source>
        <dbReference type="EMBL" id="PVU91727.1"/>
    </source>
</evidence>
<evidence type="ECO:0000256" key="8">
    <source>
        <dbReference type="ARBA" id="ARBA00022989"/>
    </source>
</evidence>
<dbReference type="OrthoDB" id="5598305at2759"/>
<organism evidence="14 15">
    <name type="scientific">Furculomyces boomerangus</name>
    <dbReference type="NCBI Taxonomy" id="61424"/>
    <lineage>
        <taxon>Eukaryota</taxon>
        <taxon>Fungi</taxon>
        <taxon>Fungi incertae sedis</taxon>
        <taxon>Zoopagomycota</taxon>
        <taxon>Kickxellomycotina</taxon>
        <taxon>Harpellomycetes</taxon>
        <taxon>Harpellales</taxon>
        <taxon>Harpellaceae</taxon>
        <taxon>Furculomyces</taxon>
    </lineage>
</organism>
<evidence type="ECO:0000256" key="13">
    <source>
        <dbReference type="SAM" id="Phobius"/>
    </source>
</evidence>
<keyword evidence="5 13" id="KW-0812">Transmembrane</keyword>
<sequence>MQSIRKKLPSRNTMLFWGSVFGITGYRFYSKNECKKQMEMIKQKARELADQPMSPQDLPRKVIVIATNQPGEHSLYKTNDYWKKYILPVFTAGALDYELVEIENRSPVVEGEKNEAVGVMEGKVHEYVNNLISNQKRKKIEEFHPELKQQRIAAINNEPVQETAPEPESENWKSKESLVGVDIIAIGRNSFAETINGLSEGLEAPLDLKITKEITTTQNADSEVSDGSSKLELSTTETVQEPIDTEPKLDTESSPEDITDQTTNEITNETTEPKQPEEIVIEYEKYRDLSKDLPVPAVGYLPIYCLTGWRSIPLRMYRYINDIHNTTYYSEQALKIVYENKRKWIKSMDKKIGIEEEKLKGWEEKSAVFVISEDLEDNLVIYDTY</sequence>
<feature type="compositionally biased region" description="Polar residues" evidence="12">
    <location>
        <begin position="218"/>
        <end position="239"/>
    </location>
</feature>
<keyword evidence="10" id="KW-0496">Mitochondrion</keyword>
<evidence type="ECO:0000256" key="5">
    <source>
        <dbReference type="ARBA" id="ARBA00022692"/>
    </source>
</evidence>
<dbReference type="Proteomes" id="UP000245699">
    <property type="component" value="Unassembled WGS sequence"/>
</dbReference>
<name>A0A2T9YHB8_9FUNG</name>
<evidence type="ECO:0000256" key="2">
    <source>
        <dbReference type="ARBA" id="ARBA00006355"/>
    </source>
</evidence>
<dbReference type="Pfam" id="PF11711">
    <property type="entry name" value="Tim54"/>
    <property type="match status" value="1"/>
</dbReference>
<reference evidence="14 15" key="1">
    <citation type="journal article" date="2018" name="MBio">
        <title>Comparative Genomics Reveals the Core Gene Toolbox for the Fungus-Insect Symbiosis.</title>
        <authorList>
            <person name="Wang Y."/>
            <person name="Stata M."/>
            <person name="Wang W."/>
            <person name="Stajich J.E."/>
            <person name="White M.M."/>
            <person name="Moncalvo J.M."/>
        </authorList>
    </citation>
    <scope>NUCLEOTIDE SEQUENCE [LARGE SCALE GENOMIC DNA]</scope>
    <source>
        <strain evidence="14 15">AUS-77-4</strain>
    </source>
</reference>
<dbReference type="EMBL" id="MBFT01000400">
    <property type="protein sequence ID" value="PVU91727.1"/>
    <property type="molecule type" value="Genomic_DNA"/>
</dbReference>
<dbReference type="AlphaFoldDB" id="A0A2T9YHB8"/>
<keyword evidence="15" id="KW-1185">Reference proteome</keyword>
<feature type="region of interest" description="Disordered" evidence="12">
    <location>
        <begin position="218"/>
        <end position="275"/>
    </location>
</feature>
<protein>
    <recommendedName>
        <fullName evidence="3">Mitochondrial import inner membrane translocase subunit TIM54</fullName>
    </recommendedName>
</protein>
<keyword evidence="4" id="KW-0813">Transport</keyword>
<keyword evidence="8 13" id="KW-1133">Transmembrane helix</keyword>
<dbReference type="STRING" id="61424.A0A2T9YHB8"/>
<comment type="similarity">
    <text evidence="2">Belongs to the TIM54 family.</text>
</comment>
<dbReference type="GO" id="GO:0005743">
    <property type="term" value="C:mitochondrial inner membrane"/>
    <property type="evidence" value="ECO:0007669"/>
    <property type="project" value="UniProtKB-SubCell"/>
</dbReference>
<keyword evidence="6" id="KW-0999">Mitochondrion inner membrane</keyword>
<feature type="transmembrane region" description="Helical" evidence="13">
    <location>
        <begin position="12"/>
        <end position="29"/>
    </location>
</feature>
<dbReference type="GO" id="GO:0015031">
    <property type="term" value="P:protein transport"/>
    <property type="evidence" value="ECO:0007669"/>
    <property type="project" value="UniProtKB-KW"/>
</dbReference>
<evidence type="ECO:0000313" key="15">
    <source>
        <dbReference type="Proteomes" id="UP000245699"/>
    </source>
</evidence>
<comment type="subcellular location">
    <subcellularLocation>
        <location evidence="1">Mitochondrion inner membrane</location>
        <topology evidence="1">Single-pass membrane protein</topology>
    </subcellularLocation>
</comment>
<keyword evidence="9" id="KW-0811">Translocation</keyword>
<evidence type="ECO:0000256" key="7">
    <source>
        <dbReference type="ARBA" id="ARBA00022927"/>
    </source>
</evidence>
<feature type="compositionally biased region" description="Low complexity" evidence="12">
    <location>
        <begin position="260"/>
        <end position="270"/>
    </location>
</feature>
<evidence type="ECO:0000256" key="11">
    <source>
        <dbReference type="ARBA" id="ARBA00023136"/>
    </source>
</evidence>
<dbReference type="InterPro" id="IPR021056">
    <property type="entry name" value="Mt_import_IM_translocase_Tim54"/>
</dbReference>
<evidence type="ECO:0000256" key="9">
    <source>
        <dbReference type="ARBA" id="ARBA00023010"/>
    </source>
</evidence>
<comment type="caution">
    <text evidence="14">The sequence shown here is derived from an EMBL/GenBank/DDBJ whole genome shotgun (WGS) entry which is preliminary data.</text>
</comment>
<evidence type="ECO:0000256" key="6">
    <source>
        <dbReference type="ARBA" id="ARBA00022792"/>
    </source>
</evidence>
<evidence type="ECO:0000256" key="4">
    <source>
        <dbReference type="ARBA" id="ARBA00022448"/>
    </source>
</evidence>
<keyword evidence="11 13" id="KW-0472">Membrane</keyword>
<gene>
    <name evidence="14" type="ORF">BB559_004009</name>
</gene>
<evidence type="ECO:0000256" key="12">
    <source>
        <dbReference type="SAM" id="MobiDB-lite"/>
    </source>
</evidence>
<evidence type="ECO:0000256" key="10">
    <source>
        <dbReference type="ARBA" id="ARBA00023128"/>
    </source>
</evidence>
<proteinExistence type="inferred from homology"/>
<keyword evidence="7" id="KW-0653">Protein transport</keyword>
<accession>A0A2T9YHB8</accession>
<evidence type="ECO:0000256" key="1">
    <source>
        <dbReference type="ARBA" id="ARBA00004434"/>
    </source>
</evidence>
<evidence type="ECO:0000256" key="3">
    <source>
        <dbReference type="ARBA" id="ARBA00020796"/>
    </source>
</evidence>